<reference evidence="2" key="1">
    <citation type="journal article" date="2016" name="Nat. Commun.">
        <title>The Gonium pectorale genome demonstrates co-option of cell cycle regulation during the evolution of multicellularity.</title>
        <authorList>
            <person name="Hanschen E.R."/>
            <person name="Marriage T.N."/>
            <person name="Ferris P.J."/>
            <person name="Hamaji T."/>
            <person name="Toyoda A."/>
            <person name="Fujiyama A."/>
            <person name="Neme R."/>
            <person name="Noguchi H."/>
            <person name="Minakuchi Y."/>
            <person name="Suzuki M."/>
            <person name="Kawai-Toyooka H."/>
            <person name="Smith D.R."/>
            <person name="Sparks H."/>
            <person name="Anderson J."/>
            <person name="Bakaric R."/>
            <person name="Luria V."/>
            <person name="Karger A."/>
            <person name="Kirschner M.W."/>
            <person name="Durand P.M."/>
            <person name="Michod R.E."/>
            <person name="Nozaki H."/>
            <person name="Olson B.J."/>
        </authorList>
    </citation>
    <scope>NUCLEOTIDE SEQUENCE [LARGE SCALE GENOMIC DNA]</scope>
    <source>
        <strain evidence="2">NIES-2863</strain>
    </source>
</reference>
<comment type="caution">
    <text evidence="1">The sequence shown here is derived from an EMBL/GenBank/DDBJ whole genome shotgun (WGS) entry which is preliminary data.</text>
</comment>
<evidence type="ECO:0000313" key="2">
    <source>
        <dbReference type="Proteomes" id="UP000075714"/>
    </source>
</evidence>
<dbReference type="Proteomes" id="UP000075714">
    <property type="component" value="Unassembled WGS sequence"/>
</dbReference>
<dbReference type="AlphaFoldDB" id="A0A150GCS1"/>
<protein>
    <submittedName>
        <fullName evidence="1">Uncharacterized protein</fullName>
    </submittedName>
</protein>
<organism evidence="1 2">
    <name type="scientific">Gonium pectorale</name>
    <name type="common">Green alga</name>
    <dbReference type="NCBI Taxonomy" id="33097"/>
    <lineage>
        <taxon>Eukaryota</taxon>
        <taxon>Viridiplantae</taxon>
        <taxon>Chlorophyta</taxon>
        <taxon>core chlorophytes</taxon>
        <taxon>Chlorophyceae</taxon>
        <taxon>CS clade</taxon>
        <taxon>Chlamydomonadales</taxon>
        <taxon>Volvocaceae</taxon>
        <taxon>Gonium</taxon>
    </lineage>
</organism>
<dbReference type="PANTHER" id="PTHR36327:SF1">
    <property type="entry name" value="OS03G0731100 PROTEIN"/>
    <property type="match status" value="1"/>
</dbReference>
<name>A0A150GCS1_GONPE</name>
<keyword evidence="2" id="KW-1185">Reference proteome</keyword>
<proteinExistence type="predicted"/>
<accession>A0A150GCS1</accession>
<dbReference type="PANTHER" id="PTHR36327">
    <property type="entry name" value="UNNAMED PRODUCT"/>
    <property type="match status" value="1"/>
</dbReference>
<gene>
    <name evidence="1" type="ORF">GPECTOR_34g803</name>
</gene>
<sequence length="126" mass="13997">MAPIVPVSDDDARSSPEAKRRPPALLFAGLAVASSFALLASAGPAMARLELPNKEVDNDTSPLVQKLLQRTAENKDRYAKERLQDYYKRNFKEYFEFEASNAKVAKARGLSPESAAAIQKWLEENK</sequence>
<evidence type="ECO:0000313" key="1">
    <source>
        <dbReference type="EMBL" id="KXZ47644.1"/>
    </source>
</evidence>
<dbReference type="EMBL" id="LSYV01000035">
    <property type="protein sequence ID" value="KXZ47644.1"/>
    <property type="molecule type" value="Genomic_DNA"/>
</dbReference>
<dbReference type="OrthoDB" id="544623at2759"/>